<dbReference type="AlphaFoldDB" id="A0A1T5GXB4"/>
<accession>A0A1T5GXB4</accession>
<name>A0A1T5GXB4_9BACT</name>
<sequence length="40" mass="4492">MMLFTGESIGLSVFLDLLRDNVNITNAFYFKTTFSESGVL</sequence>
<reference evidence="2" key="1">
    <citation type="submission" date="2017-02" db="EMBL/GenBank/DDBJ databases">
        <authorList>
            <person name="Varghese N."/>
            <person name="Submissions S."/>
        </authorList>
    </citation>
    <scope>NUCLEOTIDE SEQUENCE [LARGE SCALE GENOMIC DNA]</scope>
    <source>
        <strain evidence="2">DSM 22270</strain>
    </source>
</reference>
<evidence type="ECO:0000313" key="1">
    <source>
        <dbReference type="EMBL" id="SKC13018.1"/>
    </source>
</evidence>
<organism evidence="1 2">
    <name type="scientific">Dyadobacter psychrophilus</name>
    <dbReference type="NCBI Taxonomy" id="651661"/>
    <lineage>
        <taxon>Bacteria</taxon>
        <taxon>Pseudomonadati</taxon>
        <taxon>Bacteroidota</taxon>
        <taxon>Cytophagia</taxon>
        <taxon>Cytophagales</taxon>
        <taxon>Spirosomataceae</taxon>
        <taxon>Dyadobacter</taxon>
    </lineage>
</organism>
<dbReference type="Proteomes" id="UP000190897">
    <property type="component" value="Unassembled WGS sequence"/>
</dbReference>
<evidence type="ECO:0000313" key="2">
    <source>
        <dbReference type="Proteomes" id="UP000190897"/>
    </source>
</evidence>
<proteinExistence type="predicted"/>
<keyword evidence="2" id="KW-1185">Reference proteome</keyword>
<dbReference type="STRING" id="651661.SAMN05660293_04510"/>
<dbReference type="EMBL" id="FUZA01000007">
    <property type="protein sequence ID" value="SKC13018.1"/>
    <property type="molecule type" value="Genomic_DNA"/>
</dbReference>
<gene>
    <name evidence="1" type="ORF">SAMN05660293_04510</name>
</gene>
<protein>
    <submittedName>
        <fullName evidence="1">Uncharacterized protein</fullName>
    </submittedName>
</protein>